<reference evidence="2 3" key="1">
    <citation type="submission" date="2024-09" db="EMBL/GenBank/DDBJ databases">
        <authorList>
            <person name="Sun Q."/>
            <person name="Mori K."/>
        </authorList>
    </citation>
    <scope>NUCLEOTIDE SEQUENCE [LARGE SCALE GENOMIC DNA]</scope>
    <source>
        <strain evidence="2 3">CCM 7765</strain>
    </source>
</reference>
<keyword evidence="3" id="KW-1185">Reference proteome</keyword>
<dbReference type="Proteomes" id="UP001589774">
    <property type="component" value="Unassembled WGS sequence"/>
</dbReference>
<accession>A0ABV6HIJ1</accession>
<dbReference type="Pfam" id="PF00899">
    <property type="entry name" value="ThiF"/>
    <property type="match status" value="1"/>
</dbReference>
<gene>
    <name evidence="2" type="ORF">ACFFI0_10310</name>
</gene>
<protein>
    <submittedName>
        <fullName evidence="2">PRTRC system ThiF family protein</fullName>
    </submittedName>
</protein>
<evidence type="ECO:0000313" key="2">
    <source>
        <dbReference type="EMBL" id="MFC0318705.1"/>
    </source>
</evidence>
<dbReference type="SUPFAM" id="SSF69572">
    <property type="entry name" value="Activating enzymes of the ubiquitin-like proteins"/>
    <property type="match status" value="1"/>
</dbReference>
<sequence>MKKIKKYAHFCAPYLLDPTNPVTVNLIGAGGTGSSMLTALARIDFALCSLGHAGLDVNVIDPDTIERANAGRLLFTEEEVGLPKAVAFVNRVNRTFGTYWKAFDQPFSEDIPMANIFISCVDSVDVRFQVADRLKQFREKRQMYRDTPYYWMDFGNNRDCGQVLLSTVTATKQPKSKKFIPVAHLPFVTDEYGSDLLSAEAGDDTPSCSLAEALEKQELFINSTVASNGAALLWQLFRQGMLTNRGVFINLEDFRMQSIKVSSAIKADVEKIAS</sequence>
<feature type="domain" description="THIF-type NAD/FAD binding fold" evidence="1">
    <location>
        <begin position="23"/>
        <end position="135"/>
    </location>
</feature>
<dbReference type="Gene3D" id="3.40.50.720">
    <property type="entry name" value="NAD(P)-binding Rossmann-like Domain"/>
    <property type="match status" value="1"/>
</dbReference>
<dbReference type="NCBIfam" id="TIGR03736">
    <property type="entry name" value="PRTRC_ThiF"/>
    <property type="match status" value="1"/>
</dbReference>
<organism evidence="2 3">
    <name type="scientific">Olivibacter oleidegradans</name>
    <dbReference type="NCBI Taxonomy" id="760123"/>
    <lineage>
        <taxon>Bacteria</taxon>
        <taxon>Pseudomonadati</taxon>
        <taxon>Bacteroidota</taxon>
        <taxon>Sphingobacteriia</taxon>
        <taxon>Sphingobacteriales</taxon>
        <taxon>Sphingobacteriaceae</taxon>
        <taxon>Olivibacter</taxon>
    </lineage>
</organism>
<comment type="caution">
    <text evidence="2">The sequence shown here is derived from an EMBL/GenBank/DDBJ whole genome shotgun (WGS) entry which is preliminary data.</text>
</comment>
<dbReference type="InterPro" id="IPR022500">
    <property type="entry name" value="PRTRC_ThiF"/>
</dbReference>
<dbReference type="InterPro" id="IPR035985">
    <property type="entry name" value="Ubiquitin-activating_enz"/>
</dbReference>
<evidence type="ECO:0000259" key="1">
    <source>
        <dbReference type="Pfam" id="PF00899"/>
    </source>
</evidence>
<dbReference type="RefSeq" id="WP_207303785.1">
    <property type="nucleotide sequence ID" value="NZ_JBHLWO010000002.1"/>
</dbReference>
<dbReference type="EMBL" id="JBHLWO010000002">
    <property type="protein sequence ID" value="MFC0318705.1"/>
    <property type="molecule type" value="Genomic_DNA"/>
</dbReference>
<proteinExistence type="predicted"/>
<dbReference type="InterPro" id="IPR000594">
    <property type="entry name" value="ThiF_NAD_FAD-bd"/>
</dbReference>
<evidence type="ECO:0000313" key="3">
    <source>
        <dbReference type="Proteomes" id="UP001589774"/>
    </source>
</evidence>
<name>A0ABV6HIJ1_9SPHI</name>